<name>A0A2P2J4Z4_RHIMU</name>
<protein>
    <submittedName>
        <fullName evidence="1">Mannosyl-oligosaccharide 1 2-alpha-mannosidase MNS1</fullName>
    </submittedName>
</protein>
<dbReference type="EMBL" id="GGEC01008042">
    <property type="protein sequence ID" value="MBW88525.1"/>
    <property type="molecule type" value="Transcribed_RNA"/>
</dbReference>
<accession>A0A2P2J4Z4</accession>
<sequence length="47" mass="5235">MASFTFSLRWISTGSSGIFLEDLLVLPLNNLGFIPLPLFNSSNKDFN</sequence>
<organism evidence="1">
    <name type="scientific">Rhizophora mucronata</name>
    <name type="common">Asiatic mangrove</name>
    <dbReference type="NCBI Taxonomy" id="61149"/>
    <lineage>
        <taxon>Eukaryota</taxon>
        <taxon>Viridiplantae</taxon>
        <taxon>Streptophyta</taxon>
        <taxon>Embryophyta</taxon>
        <taxon>Tracheophyta</taxon>
        <taxon>Spermatophyta</taxon>
        <taxon>Magnoliopsida</taxon>
        <taxon>eudicotyledons</taxon>
        <taxon>Gunneridae</taxon>
        <taxon>Pentapetalae</taxon>
        <taxon>rosids</taxon>
        <taxon>fabids</taxon>
        <taxon>Malpighiales</taxon>
        <taxon>Rhizophoraceae</taxon>
        <taxon>Rhizophora</taxon>
    </lineage>
</organism>
<dbReference type="AlphaFoldDB" id="A0A2P2J4Z4"/>
<proteinExistence type="predicted"/>
<reference evidence="1" key="1">
    <citation type="submission" date="2018-02" db="EMBL/GenBank/DDBJ databases">
        <title>Rhizophora mucronata_Transcriptome.</title>
        <authorList>
            <person name="Meera S.P."/>
            <person name="Sreeshan A."/>
            <person name="Augustine A."/>
        </authorList>
    </citation>
    <scope>NUCLEOTIDE SEQUENCE</scope>
    <source>
        <tissue evidence="1">Leaf</tissue>
    </source>
</reference>
<evidence type="ECO:0000313" key="1">
    <source>
        <dbReference type="EMBL" id="MBW88525.1"/>
    </source>
</evidence>